<gene>
    <name evidence="2" type="ORF">G9H71_15210</name>
</gene>
<evidence type="ECO:0000259" key="1">
    <source>
        <dbReference type="Pfam" id="PF12867"/>
    </source>
</evidence>
<dbReference type="Pfam" id="PF12867">
    <property type="entry name" value="DinB_2"/>
    <property type="match status" value="1"/>
</dbReference>
<evidence type="ECO:0000313" key="2">
    <source>
        <dbReference type="EMBL" id="NHC15135.1"/>
    </source>
</evidence>
<name>A0ABX0GZJ0_9ACTN</name>
<accession>A0ABX0GZJ0</accession>
<reference evidence="2 3" key="1">
    <citation type="submission" date="2020-03" db="EMBL/GenBank/DDBJ databases">
        <title>Two novel Motilibacter sp.</title>
        <authorList>
            <person name="Liu S."/>
        </authorList>
    </citation>
    <scope>NUCLEOTIDE SEQUENCE [LARGE SCALE GENOMIC DNA]</scope>
    <source>
        <strain evidence="2 3">E257</strain>
    </source>
</reference>
<dbReference type="EMBL" id="JAANNP010000017">
    <property type="protein sequence ID" value="NHC15135.1"/>
    <property type="molecule type" value="Genomic_DNA"/>
</dbReference>
<keyword evidence="3" id="KW-1185">Reference proteome</keyword>
<protein>
    <submittedName>
        <fullName evidence="2">DinB family protein</fullName>
    </submittedName>
</protein>
<proteinExistence type="predicted"/>
<dbReference type="Proteomes" id="UP000800981">
    <property type="component" value="Unassembled WGS sequence"/>
</dbReference>
<dbReference type="InterPro" id="IPR034660">
    <property type="entry name" value="DinB/YfiT-like"/>
</dbReference>
<organism evidence="2 3">
    <name type="scientific">Motilibacter deserti</name>
    <dbReference type="NCBI Taxonomy" id="2714956"/>
    <lineage>
        <taxon>Bacteria</taxon>
        <taxon>Bacillati</taxon>
        <taxon>Actinomycetota</taxon>
        <taxon>Actinomycetes</taxon>
        <taxon>Motilibacterales</taxon>
        <taxon>Motilibacteraceae</taxon>
        <taxon>Motilibacter</taxon>
    </lineage>
</organism>
<comment type="caution">
    <text evidence="2">The sequence shown here is derived from an EMBL/GenBank/DDBJ whole genome shotgun (WGS) entry which is preliminary data.</text>
</comment>
<sequence>MPRLLSWPQRLVSGKVLSVADYLRRDWSHSRFEEVDFSQSRFQNVYFQDTVLRGAWLKRVEIDGYIDQLTINGIDVGPLIEAELDRRDPDRRLLRADDAESLRRAWEVVSHRWDETVQRARQLPEDLLHERVDSEWSFIETLRHLVFATDAWVLRVLLGEPAPFDPLGLAHTEMPPDTPGIPPATGARPQLDEVLAVRATRRAAVTRVLAGLSDERLNTWTEPVLESGYPESKPFLVRQCLVTVLKEEWLHREYAARDLAVLESR</sequence>
<feature type="domain" description="DinB-like" evidence="1">
    <location>
        <begin position="112"/>
        <end position="254"/>
    </location>
</feature>
<dbReference type="InterPro" id="IPR024775">
    <property type="entry name" value="DinB-like"/>
</dbReference>
<evidence type="ECO:0000313" key="3">
    <source>
        <dbReference type="Proteomes" id="UP000800981"/>
    </source>
</evidence>
<dbReference type="SUPFAM" id="SSF141571">
    <property type="entry name" value="Pentapeptide repeat-like"/>
    <property type="match status" value="1"/>
</dbReference>
<dbReference type="Gene3D" id="1.20.120.450">
    <property type="entry name" value="dinb family like domain"/>
    <property type="match status" value="1"/>
</dbReference>
<dbReference type="SUPFAM" id="SSF109854">
    <property type="entry name" value="DinB/YfiT-like putative metalloenzymes"/>
    <property type="match status" value="1"/>
</dbReference>